<proteinExistence type="predicted"/>
<reference evidence="3" key="1">
    <citation type="submission" date="2022-07" db="EMBL/GenBank/DDBJ databases">
        <title>Fungi with potential for degradation of polypropylene.</title>
        <authorList>
            <person name="Gostincar C."/>
        </authorList>
    </citation>
    <scope>NUCLEOTIDE SEQUENCE</scope>
    <source>
        <strain evidence="3">EXF-13287</strain>
    </source>
</reference>
<accession>A0AA38RNY7</accession>
<evidence type="ECO:0000313" key="3">
    <source>
        <dbReference type="EMBL" id="KAJ9143244.1"/>
    </source>
</evidence>
<keyword evidence="4" id="KW-1185">Reference proteome</keyword>
<feature type="compositionally biased region" description="Low complexity" evidence="2">
    <location>
        <begin position="166"/>
        <end position="181"/>
    </location>
</feature>
<protein>
    <recommendedName>
        <fullName evidence="5">TPR-like protein</fullName>
    </recommendedName>
</protein>
<sequence length="1211" mass="137461">MLERTAAATLEPCSLHKVLPSVPRSARSRRQLHTAFWNHGAASVELFDACQALLGGEMDELPPADTTALTPAAPTKGAELMTASAFLLDFLYPRGTLSLLRKLNCSPLERYEKPSFRLGNPLPRFQVAGVSNNAYLGVALQEKADVELARPHDTDNAETRKHKVAVESGSESGLAAGSASVKDPRTSFEDAFTAKLGVKSLDDLPTKGKRKKDQIISAVVANEAQDPFEEAFTAKVRPRPSEDRSPYEGEVVDDDWDSSTPAKKVYRSFDEIFGSRQLKEQEFSDPEKLKKALSTGSSAFPDHIWKLYEHLTPDLRDAYTMDVLRYLAVAPWIPEPRAFCDMVARLDPFEWSQELVKAAIKTALTTLDDPPTATYFFEKALDARAWPQGFDLLLAHGLTGSHWEELLDLWDVSRERLLSDDVPKVGLYSTIKIRDLSAILAEFWDYIRSISHGKNYDSLKDSYNSLLRYILAESMEFLDMDEAAFIVKHLDDPIPYEELIKLCVRRRDDRLASELYKSYRKLPDVKIRIPVLREMLDVFYPHNGHGMEMILKDWYSRYENLDYLAYRRFICFYASQGDVASVERLWKEYRRLYKSKALADRRAVRALIDVHAVRGDVAKAREVFDEVTVGHGRKPDTMQYNMLLAAHDKAWDLDGAIETFRELCENTTPNSYSFGYLMNITGSRGNLLLTLGLYRMARGRGIAPDVAMVDAMVEAYCQSDRIDAAEKLSGIATKQRVFPEEIKYSGRVTTPYTIIWNTILRHYAVRHDLNNVNRVLERMTELKIPYDGKTYEYLVLALVLCKQSNHALKLVELAEETGIFVPTAEHYLLLMSSYLATREPAAVMKINKLMTERNLPESAEKMTKLMKAFGQWTQLPRGARLGTPAHTYLEAALHTFRTCLGREDRTARDDIRSVAEQYSAMIDILAQMREFATIPEIMALYESQFPEHSAPQHMPLKLLTSLMRADFHEHRFDAVMEAWDAAFDKVMALRQHNAIPDVPESEQEHGKVAPAHRFLLNEPLSVVLKVHSATGGDVDLLVSTVSRVLDAGFSLSGQNWNRYVQLLARFGRWQDAFLLCERVLMPQWPGWAQRRRKLRQKVRVPLDLRRLGRSYRCARPNAHTLLVLIRRFMELEQMAPWSGESAALVESVVRECPRFVRAAKTMMPTGSDLENEILGSDEEAGDGDEEILRYIMQDEDSAAEEGAGPGDESRN</sequence>
<dbReference type="PANTHER" id="PTHR47447">
    <property type="entry name" value="OS03G0856100 PROTEIN"/>
    <property type="match status" value="1"/>
</dbReference>
<dbReference type="PANTHER" id="PTHR47447:SF17">
    <property type="entry name" value="OS12G0638900 PROTEIN"/>
    <property type="match status" value="1"/>
</dbReference>
<feature type="region of interest" description="Disordered" evidence="2">
    <location>
        <begin position="154"/>
        <end position="181"/>
    </location>
</feature>
<feature type="compositionally biased region" description="Acidic residues" evidence="2">
    <location>
        <begin position="1169"/>
        <end position="1185"/>
    </location>
</feature>
<comment type="caution">
    <text evidence="3">The sequence shown here is derived from an EMBL/GenBank/DDBJ whole genome shotgun (WGS) entry which is preliminary data.</text>
</comment>
<evidence type="ECO:0000256" key="1">
    <source>
        <dbReference type="ARBA" id="ARBA00022737"/>
    </source>
</evidence>
<organism evidence="3 4">
    <name type="scientific">Coniochaeta hoffmannii</name>
    <dbReference type="NCBI Taxonomy" id="91930"/>
    <lineage>
        <taxon>Eukaryota</taxon>
        <taxon>Fungi</taxon>
        <taxon>Dikarya</taxon>
        <taxon>Ascomycota</taxon>
        <taxon>Pezizomycotina</taxon>
        <taxon>Sordariomycetes</taxon>
        <taxon>Sordariomycetidae</taxon>
        <taxon>Coniochaetales</taxon>
        <taxon>Coniochaetaceae</taxon>
        <taxon>Coniochaeta</taxon>
    </lineage>
</organism>
<feature type="region of interest" description="Disordered" evidence="2">
    <location>
        <begin position="235"/>
        <end position="254"/>
    </location>
</feature>
<keyword evidence="1" id="KW-0677">Repeat</keyword>
<evidence type="ECO:0008006" key="5">
    <source>
        <dbReference type="Google" id="ProtNLM"/>
    </source>
</evidence>
<dbReference type="InterPro" id="IPR011990">
    <property type="entry name" value="TPR-like_helical_dom_sf"/>
</dbReference>
<dbReference type="Gene3D" id="1.25.40.10">
    <property type="entry name" value="Tetratricopeptide repeat domain"/>
    <property type="match status" value="3"/>
</dbReference>
<evidence type="ECO:0000313" key="4">
    <source>
        <dbReference type="Proteomes" id="UP001174691"/>
    </source>
</evidence>
<dbReference type="EMBL" id="JANBVN010000113">
    <property type="protein sequence ID" value="KAJ9143244.1"/>
    <property type="molecule type" value="Genomic_DNA"/>
</dbReference>
<dbReference type="Proteomes" id="UP001174691">
    <property type="component" value="Unassembled WGS sequence"/>
</dbReference>
<gene>
    <name evidence="3" type="ORF">NKR19_g6891</name>
</gene>
<feature type="region of interest" description="Disordered" evidence="2">
    <location>
        <begin position="1167"/>
        <end position="1186"/>
    </location>
</feature>
<evidence type="ECO:0000256" key="2">
    <source>
        <dbReference type="SAM" id="MobiDB-lite"/>
    </source>
</evidence>
<name>A0AA38RNY7_9PEZI</name>
<feature type="region of interest" description="Disordered" evidence="2">
    <location>
        <begin position="1192"/>
        <end position="1211"/>
    </location>
</feature>
<dbReference type="AlphaFoldDB" id="A0AA38RNY7"/>